<feature type="transmembrane region" description="Helical" evidence="1">
    <location>
        <begin position="96"/>
        <end position="117"/>
    </location>
</feature>
<keyword evidence="1" id="KW-1133">Transmembrane helix</keyword>
<reference evidence="2" key="1">
    <citation type="submission" date="2023-10" db="EMBL/GenBank/DDBJ databases">
        <authorList>
            <person name="Domelevo Entfellner J.-B."/>
        </authorList>
    </citation>
    <scope>NUCLEOTIDE SEQUENCE</scope>
</reference>
<accession>A0AA86RXM5</accession>
<proteinExistence type="predicted"/>
<dbReference type="AlphaFoldDB" id="A0AA86RXM5"/>
<feature type="transmembrane region" description="Helical" evidence="1">
    <location>
        <begin position="12"/>
        <end position="33"/>
    </location>
</feature>
<sequence>MIQGVLHLVPVHVSRIGIILISNSVAFALSHFFHGCSLWETMQCFTATHNKALKVRRYLHDDSYAGVHNCTFDILRRSIMNGLGGRTISNFVVDSIFNTLMFVAEPFLALGFNFLIWKILTIHRARKQSDSNSVVKFEAF</sequence>
<protein>
    <submittedName>
        <fullName evidence="2">Uncharacterized protein</fullName>
    </submittedName>
</protein>
<evidence type="ECO:0000256" key="1">
    <source>
        <dbReference type="SAM" id="Phobius"/>
    </source>
</evidence>
<organism evidence="2 3">
    <name type="scientific">Sphenostylis stenocarpa</name>
    <dbReference type="NCBI Taxonomy" id="92480"/>
    <lineage>
        <taxon>Eukaryota</taxon>
        <taxon>Viridiplantae</taxon>
        <taxon>Streptophyta</taxon>
        <taxon>Embryophyta</taxon>
        <taxon>Tracheophyta</taxon>
        <taxon>Spermatophyta</taxon>
        <taxon>Magnoliopsida</taxon>
        <taxon>eudicotyledons</taxon>
        <taxon>Gunneridae</taxon>
        <taxon>Pentapetalae</taxon>
        <taxon>rosids</taxon>
        <taxon>fabids</taxon>
        <taxon>Fabales</taxon>
        <taxon>Fabaceae</taxon>
        <taxon>Papilionoideae</taxon>
        <taxon>50 kb inversion clade</taxon>
        <taxon>NPAAA clade</taxon>
        <taxon>indigoferoid/millettioid clade</taxon>
        <taxon>Phaseoleae</taxon>
        <taxon>Sphenostylis</taxon>
    </lineage>
</organism>
<keyword evidence="3" id="KW-1185">Reference proteome</keyword>
<dbReference type="EMBL" id="OY731398">
    <property type="protein sequence ID" value="CAJ1852722.1"/>
    <property type="molecule type" value="Genomic_DNA"/>
</dbReference>
<evidence type="ECO:0000313" key="3">
    <source>
        <dbReference type="Proteomes" id="UP001189624"/>
    </source>
</evidence>
<gene>
    <name evidence="2" type="ORF">AYBTSS11_LOCUS1956</name>
</gene>
<evidence type="ECO:0000313" key="2">
    <source>
        <dbReference type="EMBL" id="CAJ1852722.1"/>
    </source>
</evidence>
<dbReference type="Gramene" id="rna-AYBTSS11_LOCUS1956">
    <property type="protein sequence ID" value="CAJ1852722.1"/>
    <property type="gene ID" value="gene-AYBTSS11_LOCUS1956"/>
</dbReference>
<dbReference type="Proteomes" id="UP001189624">
    <property type="component" value="Chromosome 1"/>
</dbReference>
<keyword evidence="1" id="KW-0472">Membrane</keyword>
<name>A0AA86RXM5_9FABA</name>
<keyword evidence="1" id="KW-0812">Transmembrane</keyword>